<reference evidence="3" key="1">
    <citation type="submission" date="2020-01" db="EMBL/GenBank/DDBJ databases">
        <title>Sphingomonas sp. strain CSW-10.</title>
        <authorList>
            <person name="Chen W.-M."/>
        </authorList>
    </citation>
    <scope>NUCLEOTIDE SEQUENCE [LARGE SCALE GENOMIC DNA]</scope>
    <source>
        <strain evidence="3">NST-5</strain>
    </source>
</reference>
<dbReference type="Proteomes" id="UP000798602">
    <property type="component" value="Unassembled WGS sequence"/>
</dbReference>
<sequence length="414" mass="45409">MIKNILVSFGLLFSMAIFAQEGTSSPYSYYGLGDVRFKGTAENRAMGTLSIAADSIHMNLQNPAGYSFLKLTNFAVAGTQNYNNLHSNSGSADAQRTTLDYLALAFPVGKMGFGFGIIPYSSVGYRVQSTGEGLPSRQYSGKGGLNRVFLGASYKITNYLSFGVEGNYNFGDVETTNVIQNSGVQYGTREISNSNLTGFNANFGLMFDKKIGKKYHFAASATYSPEGTITSENERNLATVSIFGNGNITTIEERNLTVDDTEIKMPSKFSFGVGMGEQGKWFAGAEAVFQESSSFGNRFNDIQNVAYENSQKYVLGGYFIPKYNSYDSYLKRVTYRAGFRYETTGLIISDVSIKDYSGSVGVGLPLGGMASNLNIGFEYGQRGTIKNNLVRETYANIIIGLSLNDKWFQKRKYD</sequence>
<protein>
    <recommendedName>
        <fullName evidence="4">Aromatic hydrocarbon degradation protein</fullName>
    </recommendedName>
</protein>
<dbReference type="SUPFAM" id="SSF56935">
    <property type="entry name" value="Porins"/>
    <property type="match status" value="1"/>
</dbReference>
<evidence type="ECO:0008006" key="4">
    <source>
        <dbReference type="Google" id="ProtNLM"/>
    </source>
</evidence>
<comment type="caution">
    <text evidence="2">The sequence shown here is derived from an EMBL/GenBank/DDBJ whole genome shotgun (WGS) entry which is preliminary data.</text>
</comment>
<accession>A0ABW9Z9Y5</accession>
<evidence type="ECO:0000313" key="2">
    <source>
        <dbReference type="EMBL" id="NBL64594.1"/>
    </source>
</evidence>
<feature type="chain" id="PRO_5045853463" description="Aromatic hydrocarbon degradation protein" evidence="1">
    <location>
        <begin position="20"/>
        <end position="414"/>
    </location>
</feature>
<dbReference type="Gene3D" id="2.40.160.60">
    <property type="entry name" value="Outer membrane protein transport protein (OMPP1/FadL/TodX)"/>
    <property type="match status" value="1"/>
</dbReference>
<dbReference type="RefSeq" id="WP_166536421.1">
    <property type="nucleotide sequence ID" value="NZ_JAABLM010000005.1"/>
</dbReference>
<keyword evidence="1" id="KW-0732">Signal</keyword>
<proteinExistence type="predicted"/>
<name>A0ABW9Z9Y5_9FLAO</name>
<organism evidence="2 3">
    <name type="scientific">Flavobacterium ichthyis</name>
    <dbReference type="NCBI Taxonomy" id="2698827"/>
    <lineage>
        <taxon>Bacteria</taxon>
        <taxon>Pseudomonadati</taxon>
        <taxon>Bacteroidota</taxon>
        <taxon>Flavobacteriia</taxon>
        <taxon>Flavobacteriales</taxon>
        <taxon>Flavobacteriaceae</taxon>
        <taxon>Flavobacterium</taxon>
    </lineage>
</organism>
<feature type="signal peptide" evidence="1">
    <location>
        <begin position="1"/>
        <end position="19"/>
    </location>
</feature>
<keyword evidence="3" id="KW-1185">Reference proteome</keyword>
<dbReference type="EMBL" id="JAABLM010000005">
    <property type="protein sequence ID" value="NBL64594.1"/>
    <property type="molecule type" value="Genomic_DNA"/>
</dbReference>
<evidence type="ECO:0000313" key="3">
    <source>
        <dbReference type="Proteomes" id="UP000798602"/>
    </source>
</evidence>
<evidence type="ECO:0000256" key="1">
    <source>
        <dbReference type="SAM" id="SignalP"/>
    </source>
</evidence>
<gene>
    <name evidence="2" type="ORF">GV828_05190</name>
</gene>